<dbReference type="Proteomes" id="UP000198977">
    <property type="component" value="Unassembled WGS sequence"/>
</dbReference>
<reference evidence="2 3" key="1">
    <citation type="submission" date="2016-10" db="EMBL/GenBank/DDBJ databases">
        <authorList>
            <person name="de Groot N.N."/>
        </authorList>
    </citation>
    <scope>NUCLEOTIDE SEQUENCE [LARGE SCALE GENOMIC DNA]</scope>
    <source>
        <strain evidence="2 3">DSM 11443</strain>
    </source>
</reference>
<evidence type="ECO:0000313" key="2">
    <source>
        <dbReference type="EMBL" id="SFE84722.1"/>
    </source>
</evidence>
<protein>
    <submittedName>
        <fullName evidence="2">Uncharacterized protein</fullName>
    </submittedName>
</protein>
<dbReference type="RefSeq" id="WP_093924679.1">
    <property type="nucleotide sequence ID" value="NZ_FOMW01000011.1"/>
</dbReference>
<feature type="compositionally biased region" description="Polar residues" evidence="1">
    <location>
        <begin position="1"/>
        <end position="11"/>
    </location>
</feature>
<proteinExistence type="predicted"/>
<name>A0A1I2DVM1_9RHOB</name>
<dbReference type="OrthoDB" id="7744082at2"/>
<dbReference type="EMBL" id="FOMW01000011">
    <property type="protein sequence ID" value="SFE84722.1"/>
    <property type="molecule type" value="Genomic_DNA"/>
</dbReference>
<dbReference type="STRING" id="74348.SAMN04488523_11127"/>
<evidence type="ECO:0000313" key="3">
    <source>
        <dbReference type="Proteomes" id="UP000198977"/>
    </source>
</evidence>
<feature type="region of interest" description="Disordered" evidence="1">
    <location>
        <begin position="141"/>
        <end position="186"/>
    </location>
</feature>
<evidence type="ECO:0000256" key="1">
    <source>
        <dbReference type="SAM" id="MobiDB-lite"/>
    </source>
</evidence>
<dbReference type="AlphaFoldDB" id="A0A1I2DVM1"/>
<feature type="region of interest" description="Disordered" evidence="1">
    <location>
        <begin position="1"/>
        <end position="32"/>
    </location>
</feature>
<sequence length="186" mass="19172">MTPTNKTTPGANDSLKDKAQSAASSAAEEAKVRARDAANTVATEASNYADQAKGAAADEVKGVASALRTAADEMRRGSPQERTFSQIADGLADASDAMRDKDLGEMVGAVTDFAKRNPMVFLGSAALIGFAATRFAKASNHSADAQNAYGAQGSQMDRPQTDDRPRSGSVNVASPAINPSYKGGTV</sequence>
<organism evidence="2 3">
    <name type="scientific">Sulfitobacter brevis</name>
    <dbReference type="NCBI Taxonomy" id="74348"/>
    <lineage>
        <taxon>Bacteria</taxon>
        <taxon>Pseudomonadati</taxon>
        <taxon>Pseudomonadota</taxon>
        <taxon>Alphaproteobacteria</taxon>
        <taxon>Rhodobacterales</taxon>
        <taxon>Roseobacteraceae</taxon>
        <taxon>Sulfitobacter</taxon>
    </lineage>
</organism>
<gene>
    <name evidence="2" type="ORF">SAMN04488523_11127</name>
</gene>
<accession>A0A1I2DVM1</accession>
<keyword evidence="3" id="KW-1185">Reference proteome</keyword>